<keyword evidence="3" id="KW-1185">Reference proteome</keyword>
<name>A0A835CKI3_9FABA</name>
<evidence type="ECO:0000313" key="2">
    <source>
        <dbReference type="EMBL" id="KAF7843450.1"/>
    </source>
</evidence>
<dbReference type="EMBL" id="JAAIUW010000001">
    <property type="protein sequence ID" value="KAF7843450.1"/>
    <property type="molecule type" value="Genomic_DNA"/>
</dbReference>
<proteinExistence type="predicted"/>
<protein>
    <submittedName>
        <fullName evidence="2">Uncharacterized protein</fullName>
    </submittedName>
</protein>
<evidence type="ECO:0000313" key="3">
    <source>
        <dbReference type="Proteomes" id="UP000634136"/>
    </source>
</evidence>
<evidence type="ECO:0000256" key="1">
    <source>
        <dbReference type="SAM" id="MobiDB-lite"/>
    </source>
</evidence>
<dbReference type="Proteomes" id="UP000634136">
    <property type="component" value="Unassembled WGS sequence"/>
</dbReference>
<organism evidence="2 3">
    <name type="scientific">Senna tora</name>
    <dbReference type="NCBI Taxonomy" id="362788"/>
    <lineage>
        <taxon>Eukaryota</taxon>
        <taxon>Viridiplantae</taxon>
        <taxon>Streptophyta</taxon>
        <taxon>Embryophyta</taxon>
        <taxon>Tracheophyta</taxon>
        <taxon>Spermatophyta</taxon>
        <taxon>Magnoliopsida</taxon>
        <taxon>eudicotyledons</taxon>
        <taxon>Gunneridae</taxon>
        <taxon>Pentapetalae</taxon>
        <taxon>rosids</taxon>
        <taxon>fabids</taxon>
        <taxon>Fabales</taxon>
        <taxon>Fabaceae</taxon>
        <taxon>Caesalpinioideae</taxon>
        <taxon>Cassia clade</taxon>
        <taxon>Senna</taxon>
    </lineage>
</organism>
<comment type="caution">
    <text evidence="2">The sequence shown here is derived from an EMBL/GenBank/DDBJ whole genome shotgun (WGS) entry which is preliminary data.</text>
</comment>
<feature type="compositionally biased region" description="Polar residues" evidence="1">
    <location>
        <begin position="16"/>
        <end position="32"/>
    </location>
</feature>
<feature type="region of interest" description="Disordered" evidence="1">
    <location>
        <begin position="1"/>
        <end position="32"/>
    </location>
</feature>
<sequence>MANVDKGWMVADHVNPSGSQGAHSSKKGQASKNNKAVIDQVVISSTLLDIILKNQQTLNDADLLKQGLENSRDHLMEQEHLKKSSYGMFFDVPSHCRQRNLSP</sequence>
<reference evidence="2" key="1">
    <citation type="submission" date="2020-09" db="EMBL/GenBank/DDBJ databases">
        <title>Genome-Enabled Discovery of Anthraquinone Biosynthesis in Senna tora.</title>
        <authorList>
            <person name="Kang S.-H."/>
            <person name="Pandey R.P."/>
            <person name="Lee C.-M."/>
            <person name="Sim J.-S."/>
            <person name="Jeong J.-T."/>
            <person name="Choi B.-S."/>
            <person name="Jung M."/>
            <person name="Ginzburg D."/>
            <person name="Zhao K."/>
            <person name="Won S.Y."/>
            <person name="Oh T.-J."/>
            <person name="Yu Y."/>
            <person name="Kim N.-H."/>
            <person name="Lee O.R."/>
            <person name="Lee T.-H."/>
            <person name="Bashyal P."/>
            <person name="Kim T.-S."/>
            <person name="Lee W.-H."/>
            <person name="Kawkins C."/>
            <person name="Kim C.-K."/>
            <person name="Kim J.S."/>
            <person name="Ahn B.O."/>
            <person name="Rhee S.Y."/>
            <person name="Sohng J.K."/>
        </authorList>
    </citation>
    <scope>NUCLEOTIDE SEQUENCE</scope>
    <source>
        <tissue evidence="2">Leaf</tissue>
    </source>
</reference>
<gene>
    <name evidence="2" type="ORF">G2W53_000355</name>
</gene>
<accession>A0A835CKI3</accession>
<dbReference type="AlphaFoldDB" id="A0A835CKI3"/>